<dbReference type="Proteomes" id="UP000008553">
    <property type="component" value="Unassembled WGS sequence"/>
</dbReference>
<proteinExistence type="predicted"/>
<comment type="caution">
    <text evidence="1">The sequence shown here is derived from an EMBL/GenBank/DDBJ whole genome shotgun (WGS) entry which is preliminary data.</text>
</comment>
<keyword evidence="2" id="KW-1185">Reference proteome</keyword>
<dbReference type="InParanoid" id="Q7RAJ4"/>
<evidence type="ECO:0000313" key="1">
    <source>
        <dbReference type="EMBL" id="EAA18732.1"/>
    </source>
</evidence>
<reference evidence="1 2" key="1">
    <citation type="journal article" date="2002" name="Nature">
        <title>Genome sequence and comparative analysis of the model rodent malaria parasite Plasmodium yoelii yoelii.</title>
        <authorList>
            <person name="Carlton J.M."/>
            <person name="Angiuoli S.V."/>
            <person name="Suh B.B."/>
            <person name="Kooij T.W."/>
            <person name="Pertea M."/>
            <person name="Silva J.C."/>
            <person name="Ermolaeva M.D."/>
            <person name="Allen J.E."/>
            <person name="Selengut J.D."/>
            <person name="Koo H.L."/>
            <person name="Peterson J.D."/>
            <person name="Pop M."/>
            <person name="Kosack D.S."/>
            <person name="Shumway M.F."/>
            <person name="Bidwell S.L."/>
            <person name="Shallom S.J."/>
            <person name="van Aken S.E."/>
            <person name="Riedmuller S.B."/>
            <person name="Feldblyum T.V."/>
            <person name="Cho J.K."/>
            <person name="Quackenbush J."/>
            <person name="Sedegah M."/>
            <person name="Shoaibi A."/>
            <person name="Cummings L.M."/>
            <person name="Florens L."/>
            <person name="Yates J.R."/>
            <person name="Raine J.D."/>
            <person name="Sinden R.E."/>
            <person name="Harris M.A."/>
            <person name="Cunningham D.A."/>
            <person name="Preiser P.R."/>
            <person name="Bergman L.W."/>
            <person name="Vaidya A.B."/>
            <person name="van Lin L.H."/>
            <person name="Janse C.J."/>
            <person name="Waters A.P."/>
            <person name="Smith H.O."/>
            <person name="White O.R."/>
            <person name="Salzberg S.L."/>
            <person name="Venter J.C."/>
            <person name="Fraser C.M."/>
            <person name="Hoffman S.L."/>
            <person name="Gardner M.J."/>
            <person name="Carucci D.J."/>
        </authorList>
    </citation>
    <scope>NUCLEOTIDE SEQUENCE [LARGE SCALE GENOMIC DNA]</scope>
    <source>
        <strain evidence="1 2">17XNL</strain>
    </source>
</reference>
<name>Q7RAJ4_PLAYO</name>
<evidence type="ECO:0000313" key="2">
    <source>
        <dbReference type="Proteomes" id="UP000008553"/>
    </source>
</evidence>
<protein>
    <submittedName>
        <fullName evidence="1">Uncharacterized protein</fullName>
    </submittedName>
</protein>
<gene>
    <name evidence="1" type="ORF">PY06506</name>
</gene>
<accession>Q7RAJ4</accession>
<dbReference type="PaxDb" id="73239-Q7RAJ4"/>
<dbReference type="EMBL" id="AABL01002206">
    <property type="protein sequence ID" value="EAA18732.1"/>
    <property type="molecule type" value="Genomic_DNA"/>
</dbReference>
<organism evidence="1 2">
    <name type="scientific">Plasmodium yoelii yoelii</name>
    <dbReference type="NCBI Taxonomy" id="73239"/>
    <lineage>
        <taxon>Eukaryota</taxon>
        <taxon>Sar</taxon>
        <taxon>Alveolata</taxon>
        <taxon>Apicomplexa</taxon>
        <taxon>Aconoidasida</taxon>
        <taxon>Haemosporida</taxon>
        <taxon>Plasmodiidae</taxon>
        <taxon>Plasmodium</taxon>
        <taxon>Plasmodium (Vinckeia)</taxon>
    </lineage>
</organism>
<sequence length="51" mass="6188">AKTIIECLPSYLKKKDNNFKFEEKRYFHCCRIKVKGQGFNGFKYFCRGFKQ</sequence>
<feature type="non-terminal residue" evidence="1">
    <location>
        <position position="1"/>
    </location>
</feature>
<dbReference type="AlphaFoldDB" id="Q7RAJ4"/>